<evidence type="ECO:0000313" key="4">
    <source>
        <dbReference type="Proteomes" id="UP000604273"/>
    </source>
</evidence>
<feature type="coiled-coil region" evidence="1">
    <location>
        <begin position="281"/>
        <end position="343"/>
    </location>
</feature>
<feature type="region of interest" description="Disordered" evidence="2">
    <location>
        <begin position="176"/>
        <end position="205"/>
    </location>
</feature>
<proteinExistence type="predicted"/>
<gene>
    <name evidence="3" type="ORF">FGADI_11733</name>
</gene>
<keyword evidence="4" id="KW-1185">Reference proteome</keyword>
<evidence type="ECO:0000313" key="3">
    <source>
        <dbReference type="EMBL" id="KAF4945680.1"/>
    </source>
</evidence>
<reference evidence="3" key="1">
    <citation type="journal article" date="2020" name="BMC Genomics">
        <title>Correction to: Identification and distribution of gene clusters required for synthesis of sphingolipid metabolism inhibitors in diverse species of the filamentous fungus Fusarium.</title>
        <authorList>
            <person name="Kim H.S."/>
            <person name="Lohmar J.M."/>
            <person name="Busman M."/>
            <person name="Brown D.W."/>
            <person name="Naumann T.A."/>
            <person name="Divon H.H."/>
            <person name="Lysoe E."/>
            <person name="Uhlig S."/>
            <person name="Proctor R.H."/>
        </authorList>
    </citation>
    <scope>NUCLEOTIDE SEQUENCE</scope>
    <source>
        <strain evidence="3">NRRL 45417</strain>
    </source>
</reference>
<feature type="compositionally biased region" description="Polar residues" evidence="2">
    <location>
        <begin position="123"/>
        <end position="137"/>
    </location>
</feature>
<reference evidence="3" key="2">
    <citation type="submission" date="2020-05" db="EMBL/GenBank/DDBJ databases">
        <authorList>
            <person name="Kim H.-S."/>
            <person name="Proctor R.H."/>
            <person name="Brown D.W."/>
        </authorList>
    </citation>
    <scope>NUCLEOTIDE SEQUENCE</scope>
    <source>
        <strain evidence="3">NRRL 45417</strain>
    </source>
</reference>
<accession>A0A8H4WQ09</accession>
<comment type="caution">
    <text evidence="3">The sequence shown here is derived from an EMBL/GenBank/DDBJ whole genome shotgun (WGS) entry which is preliminary data.</text>
</comment>
<organism evidence="3 4">
    <name type="scientific">Fusarium gaditjirri</name>
    <dbReference type="NCBI Taxonomy" id="282569"/>
    <lineage>
        <taxon>Eukaryota</taxon>
        <taxon>Fungi</taxon>
        <taxon>Dikarya</taxon>
        <taxon>Ascomycota</taxon>
        <taxon>Pezizomycotina</taxon>
        <taxon>Sordariomycetes</taxon>
        <taxon>Hypocreomycetidae</taxon>
        <taxon>Hypocreales</taxon>
        <taxon>Nectriaceae</taxon>
        <taxon>Fusarium</taxon>
        <taxon>Fusarium nisikadoi species complex</taxon>
    </lineage>
</organism>
<feature type="region of interest" description="Disordered" evidence="2">
    <location>
        <begin position="114"/>
        <end position="149"/>
    </location>
</feature>
<protein>
    <submittedName>
        <fullName evidence="3">Uncharacterized protein</fullName>
    </submittedName>
</protein>
<evidence type="ECO:0000256" key="2">
    <source>
        <dbReference type="SAM" id="MobiDB-lite"/>
    </source>
</evidence>
<evidence type="ECO:0000256" key="1">
    <source>
        <dbReference type="SAM" id="Coils"/>
    </source>
</evidence>
<name>A0A8H4WQ09_9HYPO</name>
<dbReference type="OrthoDB" id="5081234at2759"/>
<feature type="coiled-coil region" evidence="1">
    <location>
        <begin position="380"/>
        <end position="410"/>
    </location>
</feature>
<keyword evidence="1" id="KW-0175">Coiled coil</keyword>
<dbReference type="Proteomes" id="UP000604273">
    <property type="component" value="Unassembled WGS sequence"/>
</dbReference>
<sequence length="469" mass="53023">MCYEAPPVPAPQNEHAKHTNKLFTIFYEELGKWPWEVISFGPRKWGQNLVTDFTRLLSVDLPKTEGVTLEQLIDFLHDHSAEHSITRYKYQLSRKLIAKATKWLADKRELSAALPHDADPDSDSNSDGSILNEPQNVTRNKARARALRTATRTAPIRTARKRPIDYNERRYFQLHNVDGPEDDGADDEGDQEIQEEVELEPAEPPAKRRLMVFFNFSPENTQELSKLMGDYITEPGNRRNGSSNVEASRHSIPKRNAQDAGAKRLLDTPNQSLNEVQLAYADYLKREIANLEEDISRTEANISNSSRRRVGYLETVRSSARDLEQAMREATEASQAAQRARARCKADSQVVEQLRRLSTESPGILTAAIVQNIEETAPGLKEKRDAEANLRKKEKRLNDLKTKIQLAEVSADPLNSKISELSDVLKAKKNACRSLVVIHRLVAMGGKEIQEILGEKALEEWAKEQITEG</sequence>
<feature type="compositionally biased region" description="Acidic residues" evidence="2">
    <location>
        <begin position="179"/>
        <end position="201"/>
    </location>
</feature>
<dbReference type="EMBL" id="JABFAI010000359">
    <property type="protein sequence ID" value="KAF4945680.1"/>
    <property type="molecule type" value="Genomic_DNA"/>
</dbReference>
<dbReference type="AlphaFoldDB" id="A0A8H4WQ09"/>
<feature type="region of interest" description="Disordered" evidence="2">
    <location>
        <begin position="233"/>
        <end position="258"/>
    </location>
</feature>